<accession>A0ABW1AXE5</accession>
<evidence type="ECO:0000259" key="1">
    <source>
        <dbReference type="Pfam" id="PF13020"/>
    </source>
</evidence>
<dbReference type="InterPro" id="IPR024975">
    <property type="entry name" value="NOV_C"/>
</dbReference>
<evidence type="ECO:0000313" key="2">
    <source>
        <dbReference type="EMBL" id="MFC5771734.1"/>
    </source>
</evidence>
<proteinExistence type="predicted"/>
<dbReference type="RefSeq" id="WP_232516473.1">
    <property type="nucleotide sequence ID" value="NZ_JBHSOG010000098.1"/>
</dbReference>
<dbReference type="Proteomes" id="UP001595974">
    <property type="component" value="Unassembled WGS sequence"/>
</dbReference>
<organism evidence="2 3">
    <name type="scientific">Thauera sinica</name>
    <dbReference type="NCBI Taxonomy" id="2665146"/>
    <lineage>
        <taxon>Bacteria</taxon>
        <taxon>Pseudomonadati</taxon>
        <taxon>Pseudomonadota</taxon>
        <taxon>Betaproteobacteria</taxon>
        <taxon>Rhodocyclales</taxon>
        <taxon>Zoogloeaceae</taxon>
        <taxon>Thauera</taxon>
    </lineage>
</organism>
<name>A0ABW1AXE5_9RHOO</name>
<dbReference type="Pfam" id="PF13020">
    <property type="entry name" value="NOV_C"/>
    <property type="match status" value="1"/>
</dbReference>
<feature type="domain" description="Protein NO VEIN C-terminal" evidence="1">
    <location>
        <begin position="189"/>
        <end position="269"/>
    </location>
</feature>
<dbReference type="EMBL" id="JBHSOG010000098">
    <property type="protein sequence ID" value="MFC5771734.1"/>
    <property type="molecule type" value="Genomic_DNA"/>
</dbReference>
<protein>
    <submittedName>
        <fullName evidence="2">DUF3883 domain-containing protein</fullName>
    </submittedName>
</protein>
<evidence type="ECO:0000313" key="3">
    <source>
        <dbReference type="Proteomes" id="UP001595974"/>
    </source>
</evidence>
<comment type="caution">
    <text evidence="2">The sequence shown here is derived from an EMBL/GenBank/DDBJ whole genome shotgun (WGS) entry which is preliminary data.</text>
</comment>
<gene>
    <name evidence="2" type="ORF">ACFPTN_20335</name>
</gene>
<sequence length="294" mass="33580">MERLLAELGFEVVRVGQDWSAEEVEAVVHDYFDMLRLESKGILYSKADHNEKLRQRLRARSKGSVEMKHQNISAALDQLGLPYIAGYKPRANYQERLRQEVMNYVERRHHELAAVVDAIEEMTAPGDRLYRGVLVDVPTIESGAQPAKRQRLPRRLDYAARDERNRALGHNGEAWVVGFERTRLAEVQCAHLIDKIDWVSNRLGDGAGYDILSFEPDGIARFIEVKTTNGGSLTPFVVSRNEVDFSEETEDAFCLYRVFAFSRKPQLFILRGALSTTAQLEPLDYRARLKAISR</sequence>
<reference evidence="3" key="1">
    <citation type="journal article" date="2019" name="Int. J. Syst. Evol. Microbiol.">
        <title>The Global Catalogue of Microorganisms (GCM) 10K type strain sequencing project: providing services to taxonomists for standard genome sequencing and annotation.</title>
        <authorList>
            <consortium name="The Broad Institute Genomics Platform"/>
            <consortium name="The Broad Institute Genome Sequencing Center for Infectious Disease"/>
            <person name="Wu L."/>
            <person name="Ma J."/>
        </authorList>
    </citation>
    <scope>NUCLEOTIDE SEQUENCE [LARGE SCALE GENOMIC DNA]</scope>
    <source>
        <strain evidence="3">SHR3</strain>
    </source>
</reference>
<keyword evidence="3" id="KW-1185">Reference proteome</keyword>